<feature type="compositionally biased region" description="Polar residues" evidence="1">
    <location>
        <begin position="1"/>
        <end position="10"/>
    </location>
</feature>
<evidence type="ECO:0000313" key="2">
    <source>
        <dbReference type="EMBL" id="RIB28338.1"/>
    </source>
</evidence>
<proteinExistence type="predicted"/>
<gene>
    <name evidence="2" type="ORF">C2G38_2028648</name>
</gene>
<reference evidence="2 3" key="1">
    <citation type="submission" date="2018-06" db="EMBL/GenBank/DDBJ databases">
        <title>Comparative genomics reveals the genomic features of Rhizophagus irregularis, R. cerebriforme, R. diaphanum and Gigaspora rosea, and their symbiotic lifestyle signature.</title>
        <authorList>
            <person name="Morin E."/>
            <person name="San Clemente H."/>
            <person name="Chen E.C.H."/>
            <person name="De La Providencia I."/>
            <person name="Hainaut M."/>
            <person name="Kuo A."/>
            <person name="Kohler A."/>
            <person name="Murat C."/>
            <person name="Tang N."/>
            <person name="Roy S."/>
            <person name="Loubradou J."/>
            <person name="Henrissat B."/>
            <person name="Grigoriev I.V."/>
            <person name="Corradi N."/>
            <person name="Roux C."/>
            <person name="Martin F.M."/>
        </authorList>
    </citation>
    <scope>NUCLEOTIDE SEQUENCE [LARGE SCALE GENOMIC DNA]</scope>
    <source>
        <strain evidence="2 3">DAOM 194757</strain>
    </source>
</reference>
<feature type="region of interest" description="Disordered" evidence="1">
    <location>
        <begin position="1"/>
        <end position="24"/>
    </location>
</feature>
<dbReference type="AlphaFoldDB" id="A0A397W2B1"/>
<keyword evidence="3" id="KW-1185">Reference proteome</keyword>
<protein>
    <submittedName>
        <fullName evidence="2">Uncharacterized protein</fullName>
    </submittedName>
</protein>
<feature type="region of interest" description="Disordered" evidence="1">
    <location>
        <begin position="104"/>
        <end position="143"/>
    </location>
</feature>
<comment type="caution">
    <text evidence="2">The sequence shown here is derived from an EMBL/GenBank/DDBJ whole genome shotgun (WGS) entry which is preliminary data.</text>
</comment>
<dbReference type="Proteomes" id="UP000266673">
    <property type="component" value="Unassembled WGS sequence"/>
</dbReference>
<organism evidence="2 3">
    <name type="scientific">Gigaspora rosea</name>
    <dbReference type="NCBI Taxonomy" id="44941"/>
    <lineage>
        <taxon>Eukaryota</taxon>
        <taxon>Fungi</taxon>
        <taxon>Fungi incertae sedis</taxon>
        <taxon>Mucoromycota</taxon>
        <taxon>Glomeromycotina</taxon>
        <taxon>Glomeromycetes</taxon>
        <taxon>Diversisporales</taxon>
        <taxon>Gigasporaceae</taxon>
        <taxon>Gigaspora</taxon>
    </lineage>
</organism>
<dbReference type="EMBL" id="QKWP01000069">
    <property type="protein sequence ID" value="RIB28338.1"/>
    <property type="molecule type" value="Genomic_DNA"/>
</dbReference>
<name>A0A397W2B1_9GLOM</name>
<evidence type="ECO:0000313" key="3">
    <source>
        <dbReference type="Proteomes" id="UP000266673"/>
    </source>
</evidence>
<evidence type="ECO:0000256" key="1">
    <source>
        <dbReference type="SAM" id="MobiDB-lite"/>
    </source>
</evidence>
<sequence length="205" mass="22976">MDKSINNTPSKAPAGDPATKADPAKIDPNIKAYIDEACQGSTNAIISSLKAYIDQSTAIQMDLIKKLNERLDSGSNQKQYSSSYTSTAHQEFYDNRDIAQHSNPYQRPAYHTRPQSQNGDAQLSTPEQAKQRHTKRPRSAEEASVLVHLPPIVSQIIKIKATSRKYPSIEYSENLLLVLSFFNPWQPKLYLPLKLVAQDKIPNPK</sequence>
<accession>A0A397W2B1</accession>
<feature type="compositionally biased region" description="Polar residues" evidence="1">
    <location>
        <begin position="113"/>
        <end position="128"/>
    </location>
</feature>
<dbReference type="OrthoDB" id="2446030at2759"/>